<feature type="binding site" description="axial binding residue" evidence="8">
    <location>
        <position position="461"/>
    </location>
    <ligand>
        <name>heme</name>
        <dbReference type="ChEBI" id="CHEBI:30413"/>
    </ligand>
    <ligandPart>
        <name>Fe</name>
        <dbReference type="ChEBI" id="CHEBI:18248"/>
    </ligandPart>
</feature>
<dbReference type="Pfam" id="PF00067">
    <property type="entry name" value="p450"/>
    <property type="match status" value="1"/>
</dbReference>
<proteinExistence type="inferred from homology"/>
<dbReference type="Proteomes" id="UP000800036">
    <property type="component" value="Unassembled WGS sequence"/>
</dbReference>
<keyword evidence="9" id="KW-1133">Transmembrane helix</keyword>
<keyword evidence="7" id="KW-0503">Monooxygenase</keyword>
<dbReference type="InterPro" id="IPR036396">
    <property type="entry name" value="Cyt_P450_sf"/>
</dbReference>
<evidence type="ECO:0000256" key="1">
    <source>
        <dbReference type="ARBA" id="ARBA00001971"/>
    </source>
</evidence>
<name>A0A6A5VBV0_9PLEO</name>
<evidence type="ECO:0000256" key="4">
    <source>
        <dbReference type="ARBA" id="ARBA00022723"/>
    </source>
</evidence>
<keyword evidence="3 8" id="KW-0349">Heme</keyword>
<protein>
    <submittedName>
        <fullName evidence="10">Cytochrome P450</fullName>
    </submittedName>
</protein>
<dbReference type="EMBL" id="ML976680">
    <property type="protein sequence ID" value="KAF1973472.1"/>
    <property type="molecule type" value="Genomic_DNA"/>
</dbReference>
<dbReference type="SUPFAM" id="SSF48264">
    <property type="entry name" value="Cytochrome P450"/>
    <property type="match status" value="1"/>
</dbReference>
<reference evidence="10" key="1">
    <citation type="journal article" date="2020" name="Stud. Mycol.">
        <title>101 Dothideomycetes genomes: a test case for predicting lifestyles and emergence of pathogens.</title>
        <authorList>
            <person name="Haridas S."/>
            <person name="Albert R."/>
            <person name="Binder M."/>
            <person name="Bloem J."/>
            <person name="Labutti K."/>
            <person name="Salamov A."/>
            <person name="Andreopoulos B."/>
            <person name="Baker S."/>
            <person name="Barry K."/>
            <person name="Bills G."/>
            <person name="Bluhm B."/>
            <person name="Cannon C."/>
            <person name="Castanera R."/>
            <person name="Culley D."/>
            <person name="Daum C."/>
            <person name="Ezra D."/>
            <person name="Gonzalez J."/>
            <person name="Henrissat B."/>
            <person name="Kuo A."/>
            <person name="Liang C."/>
            <person name="Lipzen A."/>
            <person name="Lutzoni F."/>
            <person name="Magnuson J."/>
            <person name="Mondo S."/>
            <person name="Nolan M."/>
            <person name="Ohm R."/>
            <person name="Pangilinan J."/>
            <person name="Park H.-J."/>
            <person name="Ramirez L."/>
            <person name="Alfaro M."/>
            <person name="Sun H."/>
            <person name="Tritt A."/>
            <person name="Yoshinaga Y."/>
            <person name="Zwiers L.-H."/>
            <person name="Turgeon B."/>
            <person name="Goodwin S."/>
            <person name="Spatafora J."/>
            <person name="Crous P."/>
            <person name="Grigoriev I."/>
        </authorList>
    </citation>
    <scope>NUCLEOTIDE SEQUENCE</scope>
    <source>
        <strain evidence="10">CBS 107.79</strain>
    </source>
</reference>
<evidence type="ECO:0000313" key="10">
    <source>
        <dbReference type="EMBL" id="KAF1973472.1"/>
    </source>
</evidence>
<evidence type="ECO:0000256" key="3">
    <source>
        <dbReference type="ARBA" id="ARBA00022617"/>
    </source>
</evidence>
<dbReference type="AlphaFoldDB" id="A0A6A5VBV0"/>
<keyword evidence="6 8" id="KW-0408">Iron</keyword>
<dbReference type="PANTHER" id="PTHR24305">
    <property type="entry name" value="CYTOCHROME P450"/>
    <property type="match status" value="1"/>
</dbReference>
<sequence>MAEPGIWQQRLVEKRFAGGTLSPLDLILFLLSTLLIWLFLRKAHHATRGPLSAIPGPRLCAWTDLPQGYWKITGRDHEIMTNLHEKYGPVVRIGPKHLSYIGTAEIWADIYGERVGYAKCLPKDKMLYDLIEDCFGWKDSLVTAPDELVIRKLVVSSFSPRMNNHFEPRFKGWTKKMVERLVPKAERAEIMDLSKAFQCLSVDLQTDMILSVDAESLKTLDYPPTKIVVNGSLQGAALAHALRLFSPTIGRAVQKTIVNIPHLRRLLDNFASTLSKRIDARLANPPPTGDVLTEVLRKTDLSPVPISKEQFYSTAKILTVAGPEAMTAAMNTIGYHLFRAPSTFQTLVSQIRTRFPTQEDLSLKALSEMDLLTAVIKEGHRLYPLPPGILPRCTPKEGAWVQGVWIPPHTVLGVHQWATYRSESNFHDANGYHPERWMGDPKFKNDRLDCVQVFSAGARRCPAELFSWCVIRLVFASLLLNFDIELADEACDWPQQKSYFIWRTRPLMCRIRPAEKKAVVA</sequence>
<feature type="transmembrane region" description="Helical" evidence="9">
    <location>
        <begin position="20"/>
        <end position="40"/>
    </location>
</feature>
<evidence type="ECO:0000256" key="2">
    <source>
        <dbReference type="ARBA" id="ARBA00010617"/>
    </source>
</evidence>
<evidence type="ECO:0000256" key="7">
    <source>
        <dbReference type="ARBA" id="ARBA00023033"/>
    </source>
</evidence>
<dbReference type="GO" id="GO:0020037">
    <property type="term" value="F:heme binding"/>
    <property type="evidence" value="ECO:0007669"/>
    <property type="project" value="InterPro"/>
</dbReference>
<accession>A0A6A5VBV0</accession>
<dbReference type="InterPro" id="IPR002401">
    <property type="entry name" value="Cyt_P450_E_grp-I"/>
</dbReference>
<evidence type="ECO:0000256" key="8">
    <source>
        <dbReference type="PIRSR" id="PIRSR602401-1"/>
    </source>
</evidence>
<gene>
    <name evidence="10" type="ORF">BU23DRAFT_533053</name>
</gene>
<dbReference type="GO" id="GO:0016705">
    <property type="term" value="F:oxidoreductase activity, acting on paired donors, with incorporation or reduction of molecular oxygen"/>
    <property type="evidence" value="ECO:0007669"/>
    <property type="project" value="InterPro"/>
</dbReference>
<dbReference type="PANTHER" id="PTHR24305:SF230">
    <property type="entry name" value="P450, PUTATIVE (EUROFUNG)-RELATED"/>
    <property type="match status" value="1"/>
</dbReference>
<dbReference type="GO" id="GO:0005506">
    <property type="term" value="F:iron ion binding"/>
    <property type="evidence" value="ECO:0007669"/>
    <property type="project" value="InterPro"/>
</dbReference>
<dbReference type="OrthoDB" id="3705915at2759"/>
<organism evidence="10 11">
    <name type="scientific">Bimuria novae-zelandiae CBS 107.79</name>
    <dbReference type="NCBI Taxonomy" id="1447943"/>
    <lineage>
        <taxon>Eukaryota</taxon>
        <taxon>Fungi</taxon>
        <taxon>Dikarya</taxon>
        <taxon>Ascomycota</taxon>
        <taxon>Pezizomycotina</taxon>
        <taxon>Dothideomycetes</taxon>
        <taxon>Pleosporomycetidae</taxon>
        <taxon>Pleosporales</taxon>
        <taxon>Massarineae</taxon>
        <taxon>Didymosphaeriaceae</taxon>
        <taxon>Bimuria</taxon>
    </lineage>
</organism>
<dbReference type="Gene3D" id="1.10.630.10">
    <property type="entry name" value="Cytochrome P450"/>
    <property type="match status" value="1"/>
</dbReference>
<evidence type="ECO:0000256" key="9">
    <source>
        <dbReference type="SAM" id="Phobius"/>
    </source>
</evidence>
<keyword evidence="4 8" id="KW-0479">Metal-binding</keyword>
<dbReference type="PRINTS" id="PR00463">
    <property type="entry name" value="EP450I"/>
</dbReference>
<dbReference type="GO" id="GO:0004497">
    <property type="term" value="F:monooxygenase activity"/>
    <property type="evidence" value="ECO:0007669"/>
    <property type="project" value="UniProtKB-KW"/>
</dbReference>
<comment type="similarity">
    <text evidence="2">Belongs to the cytochrome P450 family.</text>
</comment>
<evidence type="ECO:0000256" key="5">
    <source>
        <dbReference type="ARBA" id="ARBA00023002"/>
    </source>
</evidence>
<comment type="cofactor">
    <cofactor evidence="1 8">
        <name>heme</name>
        <dbReference type="ChEBI" id="CHEBI:30413"/>
    </cofactor>
</comment>
<keyword evidence="9" id="KW-0812">Transmembrane</keyword>
<dbReference type="InterPro" id="IPR001128">
    <property type="entry name" value="Cyt_P450"/>
</dbReference>
<dbReference type="InterPro" id="IPR050121">
    <property type="entry name" value="Cytochrome_P450_monoxygenase"/>
</dbReference>
<evidence type="ECO:0000313" key="11">
    <source>
        <dbReference type="Proteomes" id="UP000800036"/>
    </source>
</evidence>
<keyword evidence="9" id="KW-0472">Membrane</keyword>
<evidence type="ECO:0000256" key="6">
    <source>
        <dbReference type="ARBA" id="ARBA00023004"/>
    </source>
</evidence>
<keyword evidence="11" id="KW-1185">Reference proteome</keyword>
<keyword evidence="5" id="KW-0560">Oxidoreductase</keyword>